<evidence type="ECO:0000256" key="2">
    <source>
        <dbReference type="RuleBase" id="RU003494"/>
    </source>
</evidence>
<dbReference type="PANTHER" id="PTHR44051">
    <property type="entry name" value="GLUTATHIONE S-TRANSFERASE-RELATED"/>
    <property type="match status" value="1"/>
</dbReference>
<dbReference type="PROSITE" id="PS50405">
    <property type="entry name" value="GST_CTER"/>
    <property type="match status" value="1"/>
</dbReference>
<dbReference type="Proteomes" id="UP001310594">
    <property type="component" value="Unassembled WGS sequence"/>
</dbReference>
<gene>
    <name evidence="5" type="ORF">LTR97_004296</name>
</gene>
<name>A0AAN7WBN4_9PEZI</name>
<dbReference type="SFLD" id="SFLDG00358">
    <property type="entry name" value="Main_(cytGST)"/>
    <property type="match status" value="1"/>
</dbReference>
<dbReference type="EMBL" id="JAVRQU010000006">
    <property type="protein sequence ID" value="KAK5701482.1"/>
    <property type="molecule type" value="Genomic_DNA"/>
</dbReference>
<dbReference type="Gene3D" id="1.20.1050.130">
    <property type="match status" value="1"/>
</dbReference>
<dbReference type="SFLD" id="SFLDS00019">
    <property type="entry name" value="Glutathione_Transferase_(cytos"/>
    <property type="match status" value="1"/>
</dbReference>
<comment type="similarity">
    <text evidence="1 2">Belongs to the GST superfamily.</text>
</comment>
<dbReference type="CDD" id="cd03048">
    <property type="entry name" value="GST_N_Ure2p_like"/>
    <property type="match status" value="1"/>
</dbReference>
<feature type="domain" description="GST C-terminal" evidence="4">
    <location>
        <begin position="93"/>
        <end position="229"/>
    </location>
</feature>
<sequence>MAAQLKPLKLYSHLGGPNPLKVAIILTELGVPFHQDLVDMSKLKQEPYISANPNGRVPALDDPNTGVVVWESGACIEYLLENYDKVHKLQYTSSPEKWDQAAWKYFQVSGQGPYYGQAVWFKVYHPEKNLTSAIDRYNGEIKRVLGVIEAHLAKTGKPYLVGDKVSFVDFMFVPWNHIAPFCLGEGSEAELEKSLPLMWAWRQRLEARESVKAAYAEIEKLKAEQGAGSH</sequence>
<dbReference type="InterPro" id="IPR036282">
    <property type="entry name" value="Glutathione-S-Trfase_C_sf"/>
</dbReference>
<evidence type="ECO:0000259" key="4">
    <source>
        <dbReference type="PROSITE" id="PS50405"/>
    </source>
</evidence>
<dbReference type="InterPro" id="IPR010987">
    <property type="entry name" value="Glutathione-S-Trfase_C-like"/>
</dbReference>
<accession>A0AAN7WBN4</accession>
<dbReference type="InterPro" id="IPR004046">
    <property type="entry name" value="GST_C"/>
</dbReference>
<dbReference type="PROSITE" id="PS50404">
    <property type="entry name" value="GST_NTER"/>
    <property type="match status" value="1"/>
</dbReference>
<evidence type="ECO:0008006" key="7">
    <source>
        <dbReference type="Google" id="ProtNLM"/>
    </source>
</evidence>
<protein>
    <recommendedName>
        <fullName evidence="7">Glutathione S-transferase</fullName>
    </recommendedName>
</protein>
<evidence type="ECO:0000256" key="1">
    <source>
        <dbReference type="ARBA" id="ARBA00007409"/>
    </source>
</evidence>
<dbReference type="SUPFAM" id="SSF52833">
    <property type="entry name" value="Thioredoxin-like"/>
    <property type="match status" value="1"/>
</dbReference>
<proteinExistence type="inferred from homology"/>
<dbReference type="SUPFAM" id="SSF47616">
    <property type="entry name" value="GST C-terminal domain-like"/>
    <property type="match status" value="1"/>
</dbReference>
<dbReference type="InterPro" id="IPR004045">
    <property type="entry name" value="Glutathione_S-Trfase_N"/>
</dbReference>
<evidence type="ECO:0000313" key="6">
    <source>
        <dbReference type="Proteomes" id="UP001310594"/>
    </source>
</evidence>
<organism evidence="5 6">
    <name type="scientific">Elasticomyces elasticus</name>
    <dbReference type="NCBI Taxonomy" id="574655"/>
    <lineage>
        <taxon>Eukaryota</taxon>
        <taxon>Fungi</taxon>
        <taxon>Dikarya</taxon>
        <taxon>Ascomycota</taxon>
        <taxon>Pezizomycotina</taxon>
        <taxon>Dothideomycetes</taxon>
        <taxon>Dothideomycetidae</taxon>
        <taxon>Mycosphaerellales</taxon>
        <taxon>Teratosphaeriaceae</taxon>
        <taxon>Elasticomyces</taxon>
    </lineage>
</organism>
<feature type="domain" description="GST N-terminal" evidence="3">
    <location>
        <begin position="6"/>
        <end position="87"/>
    </location>
</feature>
<evidence type="ECO:0000259" key="3">
    <source>
        <dbReference type="PROSITE" id="PS50404"/>
    </source>
</evidence>
<evidence type="ECO:0000313" key="5">
    <source>
        <dbReference type="EMBL" id="KAK5701482.1"/>
    </source>
</evidence>
<dbReference type="AlphaFoldDB" id="A0AAN7WBN4"/>
<dbReference type="InterPro" id="IPR036249">
    <property type="entry name" value="Thioredoxin-like_sf"/>
</dbReference>
<dbReference type="InterPro" id="IPR040079">
    <property type="entry name" value="Glutathione_S-Trfase"/>
</dbReference>
<dbReference type="PANTHER" id="PTHR44051:SF3">
    <property type="entry name" value="TRANSCRIPTIONAL REGULATOR URE2"/>
    <property type="match status" value="1"/>
</dbReference>
<reference evidence="5" key="1">
    <citation type="submission" date="2023-08" db="EMBL/GenBank/DDBJ databases">
        <title>Black Yeasts Isolated from many extreme environments.</title>
        <authorList>
            <person name="Coleine C."/>
            <person name="Stajich J.E."/>
            <person name="Selbmann L."/>
        </authorList>
    </citation>
    <scope>NUCLEOTIDE SEQUENCE</scope>
    <source>
        <strain evidence="5">CCFEE 5810</strain>
    </source>
</reference>
<comment type="caution">
    <text evidence="5">The sequence shown here is derived from an EMBL/GenBank/DDBJ whole genome shotgun (WGS) entry which is preliminary data.</text>
</comment>
<dbReference type="Pfam" id="PF00043">
    <property type="entry name" value="GST_C"/>
    <property type="match status" value="1"/>
</dbReference>
<dbReference type="Pfam" id="PF02798">
    <property type="entry name" value="GST_N"/>
    <property type="match status" value="1"/>
</dbReference>